<dbReference type="FunFam" id="3.40.50.970:FF:000007">
    <property type="entry name" value="Acetolactate synthase"/>
    <property type="match status" value="1"/>
</dbReference>
<evidence type="ECO:0000313" key="8">
    <source>
        <dbReference type="Proteomes" id="UP000229730"/>
    </source>
</evidence>
<dbReference type="Pfam" id="PF00205">
    <property type="entry name" value="TPP_enzyme_M"/>
    <property type="match status" value="1"/>
</dbReference>
<gene>
    <name evidence="7" type="ORF">CRD36_10365</name>
</gene>
<keyword evidence="8" id="KW-1185">Reference proteome</keyword>
<dbReference type="Pfam" id="PF02776">
    <property type="entry name" value="TPP_enzyme_N"/>
    <property type="match status" value="1"/>
</dbReference>
<dbReference type="InterPro" id="IPR029035">
    <property type="entry name" value="DHS-like_NAD/FAD-binding_dom"/>
</dbReference>
<dbReference type="AlphaFoldDB" id="A0A2G4YQS5"/>
<dbReference type="GO" id="GO:0050660">
    <property type="term" value="F:flavin adenine dinucleotide binding"/>
    <property type="evidence" value="ECO:0007669"/>
    <property type="project" value="TreeGrafter"/>
</dbReference>
<dbReference type="CDD" id="cd00568">
    <property type="entry name" value="TPP_enzymes"/>
    <property type="match status" value="1"/>
</dbReference>
<proteinExistence type="inferred from homology"/>
<protein>
    <recommendedName>
        <fullName evidence="9">Acetolactate synthase</fullName>
    </recommendedName>
</protein>
<comment type="similarity">
    <text evidence="1 3">Belongs to the TPP enzyme family.</text>
</comment>
<name>A0A2G4YQS5_9PROT</name>
<dbReference type="GO" id="GO:0009099">
    <property type="term" value="P:L-valine biosynthetic process"/>
    <property type="evidence" value="ECO:0007669"/>
    <property type="project" value="TreeGrafter"/>
</dbReference>
<dbReference type="CDD" id="cd07035">
    <property type="entry name" value="TPP_PYR_POX_like"/>
    <property type="match status" value="1"/>
</dbReference>
<evidence type="ECO:0000256" key="1">
    <source>
        <dbReference type="ARBA" id="ARBA00007812"/>
    </source>
</evidence>
<dbReference type="InterPro" id="IPR012001">
    <property type="entry name" value="Thiamin_PyroP_enz_TPP-bd_dom"/>
</dbReference>
<dbReference type="RefSeq" id="WP_099472914.1">
    <property type="nucleotide sequence ID" value="NZ_CP041025.1"/>
</dbReference>
<evidence type="ECO:0000256" key="3">
    <source>
        <dbReference type="RuleBase" id="RU362132"/>
    </source>
</evidence>
<feature type="domain" description="Thiamine pyrophosphate enzyme TPP-binding" evidence="5">
    <location>
        <begin position="376"/>
        <end position="521"/>
    </location>
</feature>
<dbReference type="Pfam" id="PF02775">
    <property type="entry name" value="TPP_enzyme_C"/>
    <property type="match status" value="1"/>
</dbReference>
<evidence type="ECO:0000313" key="7">
    <source>
        <dbReference type="EMBL" id="PHZ84683.1"/>
    </source>
</evidence>
<dbReference type="EMBL" id="PDEM01000023">
    <property type="protein sequence ID" value="PHZ84683.1"/>
    <property type="molecule type" value="Genomic_DNA"/>
</dbReference>
<dbReference type="InterPro" id="IPR029061">
    <property type="entry name" value="THDP-binding"/>
</dbReference>
<dbReference type="PROSITE" id="PS00187">
    <property type="entry name" value="TPP_ENZYMES"/>
    <property type="match status" value="1"/>
</dbReference>
<dbReference type="SUPFAM" id="SSF52467">
    <property type="entry name" value="DHS-like NAD/FAD-binding domain"/>
    <property type="match status" value="1"/>
</dbReference>
<dbReference type="PANTHER" id="PTHR18968:SF167">
    <property type="entry name" value="ACETOLACTATE SYNTHASE LARGE SUBUNIT ILVB2-RELATED"/>
    <property type="match status" value="1"/>
</dbReference>
<dbReference type="NCBIfam" id="NF006122">
    <property type="entry name" value="PRK08266.1"/>
    <property type="match status" value="1"/>
</dbReference>
<dbReference type="InterPro" id="IPR045229">
    <property type="entry name" value="TPP_enz"/>
</dbReference>
<dbReference type="GO" id="GO:0003984">
    <property type="term" value="F:acetolactate synthase activity"/>
    <property type="evidence" value="ECO:0007669"/>
    <property type="project" value="TreeGrafter"/>
</dbReference>
<dbReference type="GO" id="GO:0005948">
    <property type="term" value="C:acetolactate synthase complex"/>
    <property type="evidence" value="ECO:0007669"/>
    <property type="project" value="TreeGrafter"/>
</dbReference>
<feature type="domain" description="Thiamine pyrophosphate enzyme central" evidence="4">
    <location>
        <begin position="194"/>
        <end position="319"/>
    </location>
</feature>
<evidence type="ECO:0008006" key="9">
    <source>
        <dbReference type="Google" id="ProtNLM"/>
    </source>
</evidence>
<dbReference type="Proteomes" id="UP000229730">
    <property type="component" value="Unassembled WGS sequence"/>
</dbReference>
<dbReference type="InterPro" id="IPR000399">
    <property type="entry name" value="TPP-bd_CS"/>
</dbReference>
<accession>A0A2G4YQS5</accession>
<comment type="caution">
    <text evidence="7">The sequence shown here is derived from an EMBL/GenBank/DDBJ whole genome shotgun (WGS) entry which is preliminary data.</text>
</comment>
<dbReference type="GO" id="GO:0030976">
    <property type="term" value="F:thiamine pyrophosphate binding"/>
    <property type="evidence" value="ECO:0007669"/>
    <property type="project" value="InterPro"/>
</dbReference>
<dbReference type="GO" id="GO:0000287">
    <property type="term" value="F:magnesium ion binding"/>
    <property type="evidence" value="ECO:0007669"/>
    <property type="project" value="InterPro"/>
</dbReference>
<dbReference type="SUPFAM" id="SSF52518">
    <property type="entry name" value="Thiamin diphosphate-binding fold (THDP-binding)"/>
    <property type="match status" value="2"/>
</dbReference>
<sequence>MTRLSGADAILQSVINNGVDTIFGLPGGQLDYFFDAMYHEKSRVNLIGTRHEQGAAYMAFGYARSTGKVGTYTVVPGPGVLNSTAALCSAYATDTPVLCITGQIPSRSIGKGYGELHELPDQLATLKSLTKYAERIEHPSQAPDVVNQAFKALTSGRPRPVSLEMPMDIMAMESDVTLQTAYENTPLAPDLDRIKAAAKILGRAKRPLIVVGGGAIHAAAEVQEIAEMLQAPVVSFRSGRGIVSDQHYLGQNYPAGHQLWADADVILGIGTRLQLQQQFWGTDDDLKIIRIDIDPVEIDRITVPEVGIVGDAKLSLQNLIPEVGRHNDKRESREEELNGLKHSMLQKIGKVQPQMSYLEVIRQELPEDGYFCDEITQVGFTSWYGFPVYEPRHLITCGYQGTLGYGYATALGVKVAHPDKAVISVTGDGGFLFTATELATAVQYGINLVTIIFNNNKFGNVQRQQKEWFGGRLITSDLHNPDFVKFAESFGAAAYRTNSPEGLRQFIRKGLAHNGPTIIEVEITEDMASPWEFILTPPVRGQK</sequence>
<evidence type="ECO:0000259" key="6">
    <source>
        <dbReference type="Pfam" id="PF02776"/>
    </source>
</evidence>
<keyword evidence="2 3" id="KW-0786">Thiamine pyrophosphate</keyword>
<organism evidence="7 8">
    <name type="scientific">Paremcibacter congregatus</name>
    <dbReference type="NCBI Taxonomy" id="2043170"/>
    <lineage>
        <taxon>Bacteria</taxon>
        <taxon>Pseudomonadati</taxon>
        <taxon>Pseudomonadota</taxon>
        <taxon>Alphaproteobacteria</taxon>
        <taxon>Emcibacterales</taxon>
        <taxon>Emcibacteraceae</taxon>
        <taxon>Paremcibacter</taxon>
    </lineage>
</organism>
<evidence type="ECO:0000259" key="4">
    <source>
        <dbReference type="Pfam" id="PF00205"/>
    </source>
</evidence>
<dbReference type="Gene3D" id="3.40.50.970">
    <property type="match status" value="2"/>
</dbReference>
<dbReference type="InterPro" id="IPR011766">
    <property type="entry name" value="TPP_enzyme_TPP-bd"/>
</dbReference>
<dbReference type="InterPro" id="IPR012000">
    <property type="entry name" value="Thiamin_PyroP_enz_cen_dom"/>
</dbReference>
<evidence type="ECO:0000259" key="5">
    <source>
        <dbReference type="Pfam" id="PF02775"/>
    </source>
</evidence>
<dbReference type="Gene3D" id="3.40.50.1220">
    <property type="entry name" value="TPP-binding domain"/>
    <property type="match status" value="1"/>
</dbReference>
<dbReference type="InParanoid" id="A0A2G4YQS5"/>
<reference evidence="7 8" key="1">
    <citation type="submission" date="2017-10" db="EMBL/GenBank/DDBJ databases">
        <title>Frigbacter circumglobatus gen. nov. sp. nov., isolated from sediment cultured in situ.</title>
        <authorList>
            <person name="Zhao Z."/>
        </authorList>
    </citation>
    <scope>NUCLEOTIDE SEQUENCE [LARGE SCALE GENOMIC DNA]</scope>
    <source>
        <strain evidence="7 8">ZYL</strain>
    </source>
</reference>
<dbReference type="OrthoDB" id="4494979at2"/>
<feature type="domain" description="Thiamine pyrophosphate enzyme N-terminal TPP-binding" evidence="6">
    <location>
        <begin position="5"/>
        <end position="123"/>
    </location>
</feature>
<dbReference type="PANTHER" id="PTHR18968">
    <property type="entry name" value="THIAMINE PYROPHOSPHATE ENZYMES"/>
    <property type="match status" value="1"/>
</dbReference>
<dbReference type="GO" id="GO:0009097">
    <property type="term" value="P:isoleucine biosynthetic process"/>
    <property type="evidence" value="ECO:0007669"/>
    <property type="project" value="TreeGrafter"/>
</dbReference>
<evidence type="ECO:0000256" key="2">
    <source>
        <dbReference type="ARBA" id="ARBA00023052"/>
    </source>
</evidence>